<keyword evidence="1 2" id="KW-0808">Transferase</keyword>
<reference evidence="6 7" key="1">
    <citation type="submission" date="2019-10" db="EMBL/GenBank/DDBJ databases">
        <title>Draft whole-genome sequence of the purple nonsulfur photosynthetic bacterium Roseospira navarrensis DSM 15114.</title>
        <authorList>
            <person name="Kyndt J.A."/>
            <person name="Meyer T.E."/>
        </authorList>
    </citation>
    <scope>NUCLEOTIDE SEQUENCE [LARGE SCALE GENOMIC DNA]</scope>
    <source>
        <strain evidence="6 7">DSM 15114</strain>
    </source>
</reference>
<dbReference type="OrthoDB" id="9800754at2"/>
<keyword evidence="2 6" id="KW-0012">Acyltransferase</keyword>
<dbReference type="EC" id="2.3.1.-" evidence="2"/>
<evidence type="ECO:0000313" key="7">
    <source>
        <dbReference type="Proteomes" id="UP000434582"/>
    </source>
</evidence>
<accession>A0A7X2D4D3</accession>
<comment type="subunit">
    <text evidence="2">Homodimer.</text>
</comment>
<feature type="domain" description="AB hydrolase-1" evidence="5">
    <location>
        <begin position="94"/>
        <end position="362"/>
    </location>
</feature>
<feature type="active site" description="Nucleophile" evidence="3">
    <location>
        <position position="181"/>
    </location>
</feature>
<keyword evidence="7" id="KW-1185">Reference proteome</keyword>
<dbReference type="Gene3D" id="1.10.1740.110">
    <property type="match status" value="1"/>
</dbReference>
<evidence type="ECO:0000256" key="2">
    <source>
        <dbReference type="HAMAP-Rule" id="MF_00296"/>
    </source>
</evidence>
<organism evidence="6 7">
    <name type="scientific">Roseospira navarrensis</name>
    <dbReference type="NCBI Taxonomy" id="140058"/>
    <lineage>
        <taxon>Bacteria</taxon>
        <taxon>Pseudomonadati</taxon>
        <taxon>Pseudomonadota</taxon>
        <taxon>Alphaproteobacteria</taxon>
        <taxon>Rhodospirillales</taxon>
        <taxon>Rhodospirillaceae</taxon>
        <taxon>Roseospira</taxon>
    </lineage>
</organism>
<dbReference type="GO" id="GO:0009086">
    <property type="term" value="P:methionine biosynthetic process"/>
    <property type="evidence" value="ECO:0007669"/>
    <property type="project" value="TreeGrafter"/>
</dbReference>
<dbReference type="GO" id="GO:0005737">
    <property type="term" value="C:cytoplasm"/>
    <property type="evidence" value="ECO:0007669"/>
    <property type="project" value="UniProtKB-SubCell"/>
</dbReference>
<dbReference type="AlphaFoldDB" id="A0A7X2D4D3"/>
<dbReference type="PANTHER" id="PTHR32268:SF11">
    <property type="entry name" value="HOMOSERINE O-ACETYLTRANSFERASE"/>
    <property type="match status" value="1"/>
</dbReference>
<proteinExistence type="inferred from homology"/>
<evidence type="ECO:0000259" key="5">
    <source>
        <dbReference type="Pfam" id="PF00561"/>
    </source>
</evidence>
<protein>
    <recommendedName>
        <fullName evidence="2">Probable acyltransferase</fullName>
        <ecNumber evidence="2">2.3.1.-</ecNumber>
    </recommendedName>
</protein>
<dbReference type="GO" id="GO:0009092">
    <property type="term" value="P:homoserine metabolic process"/>
    <property type="evidence" value="ECO:0007669"/>
    <property type="project" value="TreeGrafter"/>
</dbReference>
<dbReference type="EMBL" id="WIVE01000087">
    <property type="protein sequence ID" value="MQX38304.1"/>
    <property type="molecule type" value="Genomic_DNA"/>
</dbReference>
<comment type="subcellular location">
    <subcellularLocation>
        <location evidence="2">Cytoplasm</location>
    </subcellularLocation>
</comment>
<dbReference type="Gene3D" id="3.40.50.1820">
    <property type="entry name" value="alpha/beta hydrolase"/>
    <property type="match status" value="1"/>
</dbReference>
<dbReference type="InterPro" id="IPR008220">
    <property type="entry name" value="HAT_MetX-like"/>
</dbReference>
<feature type="signal peptide" evidence="4">
    <location>
        <begin position="1"/>
        <end position="27"/>
    </location>
</feature>
<feature type="chain" id="PRO_5031356544" description="Probable acyltransferase" evidence="4">
    <location>
        <begin position="28"/>
        <end position="401"/>
    </location>
</feature>
<comment type="similarity">
    <text evidence="2">Belongs to the AB hydrolase superfamily. MetX family.</text>
</comment>
<comment type="caution">
    <text evidence="2">Lacks conserved residue(s) required for the propagation of feature annotation.</text>
</comment>
<keyword evidence="2" id="KW-0028">Amino-acid biosynthesis</keyword>
<name>A0A7X2D4D3_9PROT</name>
<dbReference type="GO" id="GO:0004414">
    <property type="term" value="F:homoserine O-acetyltransferase activity"/>
    <property type="evidence" value="ECO:0007669"/>
    <property type="project" value="TreeGrafter"/>
</dbReference>
<dbReference type="NCBIfam" id="NF005262">
    <property type="entry name" value="PRK06765.1"/>
    <property type="match status" value="1"/>
</dbReference>
<dbReference type="Pfam" id="PF00561">
    <property type="entry name" value="Abhydrolase_1"/>
    <property type="match status" value="1"/>
</dbReference>
<sequence>MLARAALMAASTAAILAVAPAFAPASAYDPLVEKQSFTIPAFTTQSGETVKEMTLGWEAYGALNEAKDNVILITHYFSGNSHAAGRYSADDAAPGYWDSIIGSGKPIDTDRFYVIAVDTPVNLGAHSPTVITTGPATENPDTGKPWGMDFPILTIRDFVETQKALLDQLGIETLHAVMGASMGSLQAYEWGASYPDRVERVIPVIGSGWADADLIAWLNIWGAPIRLDPNWNGGDYYDGTPPTRGLAEALKIVTLHAQHPEWSNGVFGRAWADEAKDPADSFQNLFRIEAVLDGAGLARAETSDANHFLYLAKANQLFYAGHGDSLYQGLFDIDAPVLLIHTNEDLIFPGDAVRETAALIKSDGTPVQIVELQGTRGHLDGVLSIAQAGDAIRAFLEEGGE</sequence>
<dbReference type="InterPro" id="IPR000073">
    <property type="entry name" value="AB_hydrolase_1"/>
</dbReference>
<dbReference type="PANTHER" id="PTHR32268">
    <property type="entry name" value="HOMOSERINE O-ACETYLTRANSFERASE"/>
    <property type="match status" value="1"/>
</dbReference>
<dbReference type="Proteomes" id="UP000434582">
    <property type="component" value="Unassembled WGS sequence"/>
</dbReference>
<keyword evidence="2" id="KW-0963">Cytoplasm</keyword>
<feature type="active site" evidence="2 3">
    <location>
        <position position="345"/>
    </location>
</feature>
<gene>
    <name evidence="6" type="ORF">GHC57_17445</name>
</gene>
<dbReference type="HAMAP" id="MF_00296">
    <property type="entry name" value="MetX_acyltransf"/>
    <property type="match status" value="1"/>
</dbReference>
<comment type="caution">
    <text evidence="6">The sequence shown here is derived from an EMBL/GenBank/DDBJ whole genome shotgun (WGS) entry which is preliminary data.</text>
</comment>
<evidence type="ECO:0000256" key="4">
    <source>
        <dbReference type="SAM" id="SignalP"/>
    </source>
</evidence>
<feature type="active site" evidence="3">
    <location>
        <position position="378"/>
    </location>
</feature>
<dbReference type="PIRSF" id="PIRSF000443">
    <property type="entry name" value="Homoser_Ac_trans"/>
    <property type="match status" value="1"/>
</dbReference>
<evidence type="ECO:0000313" key="6">
    <source>
        <dbReference type="EMBL" id="MQX38304.1"/>
    </source>
</evidence>
<dbReference type="SUPFAM" id="SSF53474">
    <property type="entry name" value="alpha/beta-Hydrolases"/>
    <property type="match status" value="1"/>
</dbReference>
<keyword evidence="4" id="KW-0732">Signal</keyword>
<evidence type="ECO:0000256" key="3">
    <source>
        <dbReference type="PIRSR" id="PIRSR000443-1"/>
    </source>
</evidence>
<dbReference type="InterPro" id="IPR029058">
    <property type="entry name" value="AB_hydrolase_fold"/>
</dbReference>
<evidence type="ECO:0000256" key="1">
    <source>
        <dbReference type="ARBA" id="ARBA00022679"/>
    </source>
</evidence>